<dbReference type="SUPFAM" id="SSF53720">
    <property type="entry name" value="ALDH-like"/>
    <property type="match status" value="1"/>
</dbReference>
<accession>A0A382V0D6</accession>
<dbReference type="GO" id="GO:0051287">
    <property type="term" value="F:NAD binding"/>
    <property type="evidence" value="ECO:0007669"/>
    <property type="project" value="InterPro"/>
</dbReference>
<dbReference type="GO" id="GO:0004399">
    <property type="term" value="F:histidinol dehydrogenase activity"/>
    <property type="evidence" value="ECO:0007669"/>
    <property type="project" value="TreeGrafter"/>
</dbReference>
<protein>
    <recommendedName>
        <fullName evidence="3">Histidinol dehydrogenase</fullName>
    </recommendedName>
</protein>
<dbReference type="PANTHER" id="PTHR21256">
    <property type="entry name" value="HISTIDINOL DEHYDROGENASE HDH"/>
    <property type="match status" value="1"/>
</dbReference>
<keyword evidence="1" id="KW-0560">Oxidoreductase</keyword>
<dbReference type="InterPro" id="IPR012131">
    <property type="entry name" value="Hstdl_DH"/>
</dbReference>
<dbReference type="Gene3D" id="3.40.50.1980">
    <property type="entry name" value="Nitrogenase molybdenum iron protein domain"/>
    <property type="match status" value="1"/>
</dbReference>
<evidence type="ECO:0008006" key="3">
    <source>
        <dbReference type="Google" id="ProtNLM"/>
    </source>
</evidence>
<organism evidence="2">
    <name type="scientific">marine metagenome</name>
    <dbReference type="NCBI Taxonomy" id="408172"/>
    <lineage>
        <taxon>unclassified sequences</taxon>
        <taxon>metagenomes</taxon>
        <taxon>ecological metagenomes</taxon>
    </lineage>
</organism>
<reference evidence="2" key="1">
    <citation type="submission" date="2018-05" db="EMBL/GenBank/DDBJ databases">
        <authorList>
            <person name="Lanie J.A."/>
            <person name="Ng W.-L."/>
            <person name="Kazmierczak K.M."/>
            <person name="Andrzejewski T.M."/>
            <person name="Davidsen T.M."/>
            <person name="Wayne K.J."/>
            <person name="Tettelin H."/>
            <person name="Glass J.I."/>
            <person name="Rusch D."/>
            <person name="Podicherti R."/>
            <person name="Tsui H.-C.T."/>
            <person name="Winkler M.E."/>
        </authorList>
    </citation>
    <scope>NUCLEOTIDE SEQUENCE</scope>
</reference>
<dbReference type="InterPro" id="IPR016161">
    <property type="entry name" value="Ald_DH/histidinol_DH"/>
</dbReference>
<dbReference type="AlphaFoldDB" id="A0A382V0D6"/>
<dbReference type="EMBL" id="UINC01148215">
    <property type="protein sequence ID" value="SVD39972.1"/>
    <property type="molecule type" value="Genomic_DNA"/>
</dbReference>
<dbReference type="Pfam" id="PF00815">
    <property type="entry name" value="Histidinol_dh"/>
    <property type="match status" value="1"/>
</dbReference>
<feature type="non-terminal residue" evidence="2">
    <location>
        <position position="143"/>
    </location>
</feature>
<evidence type="ECO:0000313" key="2">
    <source>
        <dbReference type="EMBL" id="SVD39972.1"/>
    </source>
</evidence>
<dbReference type="PANTHER" id="PTHR21256:SF2">
    <property type="entry name" value="HISTIDINE BIOSYNTHESIS TRIFUNCTIONAL PROTEIN"/>
    <property type="match status" value="1"/>
</dbReference>
<dbReference type="GO" id="GO:0000105">
    <property type="term" value="P:L-histidine biosynthetic process"/>
    <property type="evidence" value="ECO:0007669"/>
    <property type="project" value="TreeGrafter"/>
</dbReference>
<dbReference type="GO" id="GO:0046872">
    <property type="term" value="F:metal ion binding"/>
    <property type="evidence" value="ECO:0007669"/>
    <property type="project" value="InterPro"/>
</dbReference>
<name>A0A382V0D6_9ZZZZ</name>
<evidence type="ECO:0000256" key="1">
    <source>
        <dbReference type="ARBA" id="ARBA00023002"/>
    </source>
</evidence>
<dbReference type="PRINTS" id="PR00083">
    <property type="entry name" value="HOLDHDRGNASE"/>
</dbReference>
<proteinExistence type="predicted"/>
<sequence length="143" mass="15218">MDAVRSILADVRARGDEAVRELTERFDGAAPTSVRVDRTEMEAALERIDPEVRAALVVAAESIRRHHEGQMRPPHRTEDAGLVVRSVSRPVDRAGCYAPGGRAAYPSTVLMTAVPARVAGVDQVVLCVPPGPDGSIVDVTLAA</sequence>
<gene>
    <name evidence="2" type="ORF">METZ01_LOCUS392826</name>
</gene>
<dbReference type="GO" id="GO:0005737">
    <property type="term" value="C:cytoplasm"/>
    <property type="evidence" value="ECO:0007669"/>
    <property type="project" value="TreeGrafter"/>
</dbReference>